<dbReference type="EMBL" id="JACJIA010000001">
    <property type="protein sequence ID" value="MBA8948714.1"/>
    <property type="molecule type" value="Genomic_DNA"/>
</dbReference>
<accession>A0A7W3LIK0</accession>
<sequence length="324" mass="36927">MRVELSANVFTDGNFELLTRLIGYFIEARHDWIADDNETLVVMDGYFRRHAPVRAQVWSSLVRKEPTRQVWSAGRPEPPTVRVTHESLPEHVEDLSATARVVLENKGGDGDFLLAVAHVFRAERIIEAKERRWLKFVQGGGSGEVPKVVRDECADFRRVKRVVFLLDSDRWTPGEPSKHEKAVAELRAEGVHGHILRFREIENYVPNCILAAVAVPRQQRREFDERLKSLRGLVPEQRAHFDMKKGFHDSRTQAARVPDEQRQLYGSLRQTTVVALRKGFGDGLTALLLREAKAGRLKEEDFGDLGPGVCDELREILALIERIV</sequence>
<protein>
    <submittedName>
        <fullName evidence="1">Uncharacterized protein</fullName>
    </submittedName>
</protein>
<keyword evidence="2" id="KW-1185">Reference proteome</keyword>
<comment type="caution">
    <text evidence="1">The sequence shown here is derived from an EMBL/GenBank/DDBJ whole genome shotgun (WGS) entry which is preliminary data.</text>
</comment>
<evidence type="ECO:0000313" key="2">
    <source>
        <dbReference type="Proteomes" id="UP000572680"/>
    </source>
</evidence>
<gene>
    <name evidence="1" type="ORF">HNR61_000312</name>
</gene>
<dbReference type="Proteomes" id="UP000572680">
    <property type="component" value="Unassembled WGS sequence"/>
</dbReference>
<proteinExistence type="predicted"/>
<dbReference type="AlphaFoldDB" id="A0A7W3LIK0"/>
<evidence type="ECO:0000313" key="1">
    <source>
        <dbReference type="EMBL" id="MBA8948714.1"/>
    </source>
</evidence>
<organism evidence="1 2">
    <name type="scientific">Actinomadura namibiensis</name>
    <dbReference type="NCBI Taxonomy" id="182080"/>
    <lineage>
        <taxon>Bacteria</taxon>
        <taxon>Bacillati</taxon>
        <taxon>Actinomycetota</taxon>
        <taxon>Actinomycetes</taxon>
        <taxon>Streptosporangiales</taxon>
        <taxon>Thermomonosporaceae</taxon>
        <taxon>Actinomadura</taxon>
    </lineage>
</organism>
<reference evidence="1 2" key="1">
    <citation type="submission" date="2020-08" db="EMBL/GenBank/DDBJ databases">
        <title>Genomic Encyclopedia of Type Strains, Phase IV (KMG-IV): sequencing the most valuable type-strain genomes for metagenomic binning, comparative biology and taxonomic classification.</title>
        <authorList>
            <person name="Goeker M."/>
        </authorList>
    </citation>
    <scope>NUCLEOTIDE SEQUENCE [LARGE SCALE GENOMIC DNA]</scope>
    <source>
        <strain evidence="1 2">DSM 44197</strain>
    </source>
</reference>
<dbReference type="RefSeq" id="WP_182841315.1">
    <property type="nucleotide sequence ID" value="NZ_BAAALP010000015.1"/>
</dbReference>
<name>A0A7W3LIK0_ACTNM</name>